<comment type="caution">
    <text evidence="1">The sequence shown here is derived from an EMBL/GenBank/DDBJ whole genome shotgun (WGS) entry which is preliminary data.</text>
</comment>
<dbReference type="AlphaFoldDB" id="L7E2M7"/>
<evidence type="ECO:0000313" key="1">
    <source>
        <dbReference type="EMBL" id="ELP52918.1"/>
    </source>
</evidence>
<gene>
    <name evidence="1" type="ORF">O53_4647</name>
</gene>
<reference evidence="1 2" key="1">
    <citation type="journal article" date="2013" name="Genome Announc.">
        <title>Whole-Genome Sequence of Microcystis aeruginosa TAIHU98, a Nontoxic Bloom-Forming Strain Isolated from Taihu Lake, China.</title>
        <authorList>
            <person name="Yang C."/>
            <person name="Zhang W."/>
            <person name="Ren M."/>
            <person name="Song L."/>
            <person name="Li T."/>
            <person name="Zhao J."/>
        </authorList>
    </citation>
    <scope>NUCLEOTIDE SEQUENCE [LARGE SCALE GENOMIC DNA]</scope>
    <source>
        <strain evidence="1 2">TAIHU98</strain>
    </source>
</reference>
<sequence>MATYSRLKHDSPIDGKFNQHLLRILSFLWDRFRGKYLK</sequence>
<dbReference type="Proteomes" id="UP000010932">
    <property type="component" value="Unassembled WGS sequence"/>
</dbReference>
<proteinExistence type="predicted"/>
<accession>L7E2M7</accession>
<evidence type="ECO:0000313" key="2">
    <source>
        <dbReference type="Proteomes" id="UP000010932"/>
    </source>
</evidence>
<name>L7E2M7_MICAE</name>
<organism evidence="1 2">
    <name type="scientific">Microcystis aeruginosa TAIHU98</name>
    <dbReference type="NCBI Taxonomy" id="1134457"/>
    <lineage>
        <taxon>Bacteria</taxon>
        <taxon>Bacillati</taxon>
        <taxon>Cyanobacteriota</taxon>
        <taxon>Cyanophyceae</taxon>
        <taxon>Oscillatoriophycideae</taxon>
        <taxon>Chroococcales</taxon>
        <taxon>Microcystaceae</taxon>
        <taxon>Microcystis</taxon>
    </lineage>
</organism>
<protein>
    <submittedName>
        <fullName evidence="1">Uncharacterized protein</fullName>
    </submittedName>
</protein>
<dbReference type="EMBL" id="ANKQ01000003">
    <property type="protein sequence ID" value="ELP52918.1"/>
    <property type="molecule type" value="Genomic_DNA"/>
</dbReference>